<organism evidence="1 2">
    <name type="scientific">Plakobranchus ocellatus</name>
    <dbReference type="NCBI Taxonomy" id="259542"/>
    <lineage>
        <taxon>Eukaryota</taxon>
        <taxon>Metazoa</taxon>
        <taxon>Spiralia</taxon>
        <taxon>Lophotrochozoa</taxon>
        <taxon>Mollusca</taxon>
        <taxon>Gastropoda</taxon>
        <taxon>Heterobranchia</taxon>
        <taxon>Euthyneura</taxon>
        <taxon>Panpulmonata</taxon>
        <taxon>Sacoglossa</taxon>
        <taxon>Placobranchoidea</taxon>
        <taxon>Plakobranchidae</taxon>
        <taxon>Plakobranchus</taxon>
    </lineage>
</organism>
<reference evidence="1 2" key="1">
    <citation type="journal article" date="2021" name="Elife">
        <title>Chloroplast acquisition without the gene transfer in kleptoplastic sea slugs, Plakobranchus ocellatus.</title>
        <authorList>
            <person name="Maeda T."/>
            <person name="Takahashi S."/>
            <person name="Yoshida T."/>
            <person name="Shimamura S."/>
            <person name="Takaki Y."/>
            <person name="Nagai Y."/>
            <person name="Toyoda A."/>
            <person name="Suzuki Y."/>
            <person name="Arimoto A."/>
            <person name="Ishii H."/>
            <person name="Satoh N."/>
            <person name="Nishiyama T."/>
            <person name="Hasebe M."/>
            <person name="Maruyama T."/>
            <person name="Minagawa J."/>
            <person name="Obokata J."/>
            <person name="Shigenobu S."/>
        </authorList>
    </citation>
    <scope>NUCLEOTIDE SEQUENCE [LARGE SCALE GENOMIC DNA]</scope>
</reference>
<feature type="non-terminal residue" evidence="1">
    <location>
        <position position="155"/>
    </location>
</feature>
<evidence type="ECO:0000313" key="2">
    <source>
        <dbReference type="Proteomes" id="UP000735302"/>
    </source>
</evidence>
<gene>
    <name evidence="1" type="ORF">PoB_007194500</name>
</gene>
<evidence type="ECO:0000313" key="1">
    <source>
        <dbReference type="EMBL" id="GFO45440.1"/>
    </source>
</evidence>
<comment type="caution">
    <text evidence="1">The sequence shown here is derived from an EMBL/GenBank/DDBJ whole genome shotgun (WGS) entry which is preliminary data.</text>
</comment>
<protein>
    <submittedName>
        <fullName evidence="1">Glutamate receptor subunit protein glur5</fullName>
    </submittedName>
</protein>
<proteinExistence type="predicted"/>
<name>A0AAV4DNF4_9GAST</name>
<keyword evidence="2" id="KW-1185">Reference proteome</keyword>
<dbReference type="Gene3D" id="3.40.50.2300">
    <property type="match status" value="1"/>
</dbReference>
<dbReference type="Proteomes" id="UP000735302">
    <property type="component" value="Unassembled WGS sequence"/>
</dbReference>
<sequence>MYKSVGGTVDSESALRSAGTLLSRVRTLQPAPSFEGGPENLISPCCRLTIYKNPNSFGASHLFSQSESPAPRTALMYAISRHNEEQERKKLGGEVFNLLSEPVDTQSNFNVTLKMCDLMKSGIFVIYGSISHQSYTTSQAYSHKFHIPFITPNLV</sequence>
<keyword evidence="1" id="KW-0675">Receptor</keyword>
<dbReference type="AlphaFoldDB" id="A0AAV4DNF4"/>
<dbReference type="EMBL" id="BLXT01008059">
    <property type="protein sequence ID" value="GFO45440.1"/>
    <property type="molecule type" value="Genomic_DNA"/>
</dbReference>
<accession>A0AAV4DNF4</accession>